<dbReference type="PANTHER" id="PTHR30024">
    <property type="entry name" value="ALIPHATIC SULFONATES-BINDING PROTEIN-RELATED"/>
    <property type="match status" value="1"/>
</dbReference>
<evidence type="ECO:0000313" key="3">
    <source>
        <dbReference type="Proteomes" id="UP001524587"/>
    </source>
</evidence>
<feature type="domain" description="SsuA/THI5-like" evidence="1">
    <location>
        <begin position="110"/>
        <end position="246"/>
    </location>
</feature>
<organism evidence="2 3">
    <name type="scientific">Endosaccharibacter trunci</name>
    <dbReference type="NCBI Taxonomy" id="2812733"/>
    <lineage>
        <taxon>Bacteria</taxon>
        <taxon>Pseudomonadati</taxon>
        <taxon>Pseudomonadota</taxon>
        <taxon>Alphaproteobacteria</taxon>
        <taxon>Acetobacterales</taxon>
        <taxon>Acetobacteraceae</taxon>
        <taxon>Endosaccharibacter</taxon>
    </lineage>
</organism>
<dbReference type="PANTHER" id="PTHR30024:SF42">
    <property type="entry name" value="ALIPHATIC SULFONATES-BINDING PROTEIN-RELATED"/>
    <property type="match status" value="1"/>
</dbReference>
<dbReference type="InterPro" id="IPR015168">
    <property type="entry name" value="SsuA/THI5"/>
</dbReference>
<evidence type="ECO:0000313" key="2">
    <source>
        <dbReference type="EMBL" id="MCQ8278816.1"/>
    </source>
</evidence>
<dbReference type="Gene3D" id="3.40.190.10">
    <property type="entry name" value="Periplasmic binding protein-like II"/>
    <property type="match status" value="2"/>
</dbReference>
<dbReference type="RefSeq" id="WP_422864297.1">
    <property type="nucleotide sequence ID" value="NZ_JAMSKV010000008.1"/>
</dbReference>
<gene>
    <name evidence="2" type="ORF">NFI95_10160</name>
</gene>
<dbReference type="SUPFAM" id="SSF53850">
    <property type="entry name" value="Periplasmic binding protein-like II"/>
    <property type="match status" value="1"/>
</dbReference>
<dbReference type="Pfam" id="PF09084">
    <property type="entry name" value="NMT1"/>
    <property type="match status" value="1"/>
</dbReference>
<dbReference type="Proteomes" id="UP001524587">
    <property type="component" value="Unassembled WGS sequence"/>
</dbReference>
<proteinExistence type="predicted"/>
<keyword evidence="3" id="KW-1185">Reference proteome</keyword>
<comment type="caution">
    <text evidence="2">The sequence shown here is derived from an EMBL/GenBank/DDBJ whole genome shotgun (WGS) entry which is preliminary data.</text>
</comment>
<accession>A0ABT1W7G3</accession>
<sequence length="320" mass="33641">MIARRDLLGMLAGFAVAVPAGALAATLKPLSMSYQQSSVLLQVLRARGLLRDRLAPLGFVPDWALLGTAVSQFGATTFLSDVAEAVPPFLHSSLPRFILIAAEGPSPHAVGILVRDPGGIADASHLKGRRVAVGKGGSALDLLLRTLESHALTLNDIQPVYLPESGSAAAFRSGYVDAWATYDPFLSSGEGQPGARLLVDGAGQGMSYDRYYMVDQAFAASNPAVIEAYYASLQDAAHWINANPAPATALLSSLWQDMPLDEVRRIDSHRTYAVRPIGASDLARLDDIGARLQRAGILPPGAGAHGIGVWLPDGGKISTG</sequence>
<evidence type="ECO:0000259" key="1">
    <source>
        <dbReference type="Pfam" id="PF09084"/>
    </source>
</evidence>
<dbReference type="EMBL" id="JAMSKV010000008">
    <property type="protein sequence ID" value="MCQ8278816.1"/>
    <property type="molecule type" value="Genomic_DNA"/>
</dbReference>
<reference evidence="2 3" key="1">
    <citation type="submission" date="2022-06" db="EMBL/GenBank/DDBJ databases">
        <title>Endosaccharibacter gen. nov., sp. nov., endophytic bacteria isolated from sugarcane.</title>
        <authorList>
            <person name="Pitiwittayakul N."/>
            <person name="Yukphan P."/>
            <person name="Charoenyingcharoen P."/>
            <person name="Tanasupawat S."/>
        </authorList>
    </citation>
    <scope>NUCLEOTIDE SEQUENCE [LARGE SCALE GENOMIC DNA]</scope>
    <source>
        <strain evidence="2 3">KSS8</strain>
    </source>
</reference>
<protein>
    <submittedName>
        <fullName evidence="2">ABC transporter substrate-binding protein</fullName>
    </submittedName>
</protein>
<name>A0ABT1W7G3_9PROT</name>